<sequence>MNKLLILVSVLLVINCETIRVFHPCQCTQMLTQVDCSKKEDCIWDKSKNECIDYTIEMRMQYFTNHATYCNQYASKEICASIYQCSWDDDLCTHFTGCTAFVYDTHEKCKVASYRCISNGLHCVELGDCNSYLNSISCINNSVGQYCYWDATQQKCQDVDECSKLPQTFASDSQCRAQFSTCTAQIGGGCIEEGNNCQAQDDKINCVYNQKNKQICFWQDGKCFDKICENAPLSLTTDKECQDFLPSCTTKQDGGCITRLLCQTYQIKEACKKDALGNDCFWTGDKCVDKTCENALKIYKTNEKCQEYLNNCITNGQGCVLNTSCGAAIIEEACDKTINGKLCHWNGSKCLPKTCNNAGPSYIGHVQCSKYMETCTASTDDITGCTDRKCDNAPVSFNTYAQCLNYIQDGNCIPKYGGGCIVNTNCEDINMKEGCVRNANNQECFWWKDRCQLKTCQNAPIELNTHEQCKEFMQTCTIGSDQRCVSLTCENVQERSNCNYDLNNKLCVFNEGCFKKFCALAPKNLLNFKQCQSYLSSCTVDNSGSGCMELPITCKAITRMEGCYLTSGQQECGWYNGECIDKSCQTAPQYLSSTFECDDYMVGCVVKNDRVGCMIPPNSCQQRELSQNCEYEQPQGLKPKCFWGKDQYSNGICLDIKCENVHLSLDFQITQDACWNFYGLKCVLDYSTYRCIVRPKSCLELGFQACTWSGVLEDGRNCYWDTESSSCRSYSCSSISPLINSHDLCNQVMQQCTVNYYQYGCTDLLECSQYLSESQCIVSKDYNKCVWLNWKCIDIPCEQEDESWDFQQCQSISKNCVPSSHQRCYLKKSRCEDFTLKSECEQSTVDWKRFCIWNSSGCGTFDQQMYPFDCSQVRADGLNFGYCQFIHQVCSVNRQGTSCIQRDYCYNYTEDQCAWGLEGECIWYQDQCRKNTYCEYAQPPYTFDTCRNFYYECTVKIDGSGCVQIVDNCSNTSLENCTNSLSTFCYKKYYENVCVNVGQQPLQSAECSSVQGKGLTFAYCLWISQGQCSVNTSETSCITMKGQCQEYSQEECVSTNYQKCIFSETLQQCIPFYLGVNFCQDIKLYQLQVISDLKCREFNDSCRALGDGSGCYSNSMLNCDKAISPFTYYNCFVFSQFCSVNAAKTQCIPAKYKCVEYSLIDCGHAIDEGECMIIGEFCVQKRCDSGSNKINSPQDCYQISANCGYSVDGCYKKRECSQYLLKKSCIINQQDQDCLWNPITAKCVNKTCENAEASEYFDSHDECIQIGRCTVKASKNYTVGQGCISWGSCRSYIIQEQCVRNSLNEDCIWNTNVIPAQCSDKSCETAELLAYDHVSCQIYLNNCTVKIIEIDGIYVNQGCIPLKLSCNQYIHQDQCIIDASGNICGWNGDSCENQSCNTAPTYLNTPELCQQYYDGCTIHPTDSGCTQIPDTCEEMTQNQCYYGAINNQQQECLWDQNQRKCILKTCELIPISYSEYECSSFLSYCTMSAQRCRNAICEDFSLTLDEQCSNLMSTCTTNGVYCVKRGSCLQAQSEAGCVTDVQGRQCAWINKQSHCTIKSCETAPSELNTEQLCQEYFKPKEGSCTTTKSGGCVLKRTCFDANIQAACTTSYIGELCFWDETQNICRIKQCQDYFGSTHQECQSKRQQCTVGFGSRCVSIRTCQETQFKAACIEGTDGPCLWISKYKNKDNTLGACFRYDSCQSLKWKTHALCQEISPKCTTDGNQCVPITNCNQTNLNGCVIGVDNKGIQTCIVTTESLDSKQNICKVFNKCTDIHYLTHEQCYQASSQCTSDYQNGCISLKSCFEYNKEQCLINNMGTLKDDQGYILSTGICVWDQIQQQCRDEDCSEMKFITHLECQSRLTYCTTNGKKCILKEPCLSYLSQDVCQNAEGLDGQCFWETAFDKTLEKCRKMECEDIPNGYSTSSCRVLENCISDGRSCISKGNCSDYKIKQSCYQQGQDGICVWIETTGQCKLMVSCESAKQDQNACKLTKDRCYWDSTKSLCQTHTCQTYSAQVGRCKNFYSWDSQNINLCHYVGRKCVSINIDTLKYSDCYIKTGELYRWDPSKAQCTSCEKSVRLITESSDILGQLLLILAILIY</sequence>
<evidence type="ECO:0000256" key="2">
    <source>
        <dbReference type="SAM" id="SignalP"/>
    </source>
</evidence>
<dbReference type="InterPro" id="IPR016201">
    <property type="entry name" value="PSI"/>
</dbReference>
<evidence type="ECO:0000313" key="5">
    <source>
        <dbReference type="Proteomes" id="UP000683925"/>
    </source>
</evidence>
<feature type="domain" description="PSI" evidence="3">
    <location>
        <begin position="766"/>
        <end position="810"/>
    </location>
</feature>
<keyword evidence="1" id="KW-0325">Glycoprotein</keyword>
<dbReference type="SMART" id="SM00423">
    <property type="entry name" value="PSI"/>
    <property type="match status" value="6"/>
</dbReference>
<feature type="domain" description="PSI" evidence="3">
    <location>
        <begin position="26"/>
        <end position="68"/>
    </location>
</feature>
<accession>A0A8S1YHY1</accession>
<dbReference type="OrthoDB" id="4062651at2759"/>
<dbReference type="Proteomes" id="UP000683925">
    <property type="component" value="Unassembled WGS sequence"/>
</dbReference>
<feature type="signal peptide" evidence="2">
    <location>
        <begin position="1"/>
        <end position="18"/>
    </location>
</feature>
<feature type="domain" description="PSI" evidence="3">
    <location>
        <begin position="69"/>
        <end position="110"/>
    </location>
</feature>
<feature type="domain" description="PSI" evidence="3">
    <location>
        <begin position="1215"/>
        <end position="1264"/>
    </location>
</feature>
<keyword evidence="2" id="KW-0732">Signal</keyword>
<keyword evidence="5" id="KW-1185">Reference proteome</keyword>
<dbReference type="EMBL" id="CAJJDP010000163">
    <property type="protein sequence ID" value="CAD8213429.1"/>
    <property type="molecule type" value="Genomic_DNA"/>
</dbReference>
<dbReference type="Pfam" id="PF01508">
    <property type="entry name" value="Paramecium_SA"/>
    <property type="match status" value="23"/>
</dbReference>
<comment type="caution">
    <text evidence="4">The sequence shown here is derived from an EMBL/GenBank/DDBJ whole genome shotgun (WGS) entry which is preliminary data.</text>
</comment>
<feature type="domain" description="PSI" evidence="3">
    <location>
        <begin position="1797"/>
        <end position="1859"/>
    </location>
</feature>
<organism evidence="4 5">
    <name type="scientific">Paramecium octaurelia</name>
    <dbReference type="NCBI Taxonomy" id="43137"/>
    <lineage>
        <taxon>Eukaryota</taxon>
        <taxon>Sar</taxon>
        <taxon>Alveolata</taxon>
        <taxon>Ciliophora</taxon>
        <taxon>Intramacronucleata</taxon>
        <taxon>Oligohymenophorea</taxon>
        <taxon>Peniculida</taxon>
        <taxon>Parameciidae</taxon>
        <taxon>Paramecium</taxon>
    </lineage>
</organism>
<feature type="chain" id="PRO_5035736149" description="PSI domain-containing protein" evidence="2">
    <location>
        <begin position="19"/>
        <end position="2100"/>
    </location>
</feature>
<evidence type="ECO:0000313" key="4">
    <source>
        <dbReference type="EMBL" id="CAD8213429.1"/>
    </source>
</evidence>
<dbReference type="OMA" id="ASGNICG"/>
<feature type="domain" description="PSI" evidence="3">
    <location>
        <begin position="128"/>
        <end position="176"/>
    </location>
</feature>
<proteinExistence type="predicted"/>
<evidence type="ECO:0000256" key="1">
    <source>
        <dbReference type="ARBA" id="ARBA00023180"/>
    </source>
</evidence>
<name>A0A8S1YHY1_PAROT</name>
<protein>
    <recommendedName>
        <fullName evidence="3">PSI domain-containing protein</fullName>
    </recommendedName>
</protein>
<dbReference type="InterPro" id="IPR002895">
    <property type="entry name" value="Paramecium_SA"/>
</dbReference>
<evidence type="ECO:0000259" key="3">
    <source>
        <dbReference type="SMART" id="SM00423"/>
    </source>
</evidence>
<gene>
    <name evidence="4" type="ORF">POCTA_138.1.T1610123</name>
</gene>
<dbReference type="SMART" id="SM00639">
    <property type="entry name" value="PSA"/>
    <property type="match status" value="25"/>
</dbReference>
<reference evidence="4" key="1">
    <citation type="submission" date="2021-01" db="EMBL/GenBank/DDBJ databases">
        <authorList>
            <consortium name="Genoscope - CEA"/>
            <person name="William W."/>
        </authorList>
    </citation>
    <scope>NUCLEOTIDE SEQUENCE</scope>
</reference>